<dbReference type="Pfam" id="PF13855">
    <property type="entry name" value="LRR_8"/>
    <property type="match status" value="2"/>
</dbReference>
<feature type="region of interest" description="Disordered" evidence="12">
    <location>
        <begin position="1"/>
        <end position="57"/>
    </location>
</feature>
<dbReference type="FunFam" id="3.80.10.10:FF:000095">
    <property type="entry name" value="LRR receptor-like serine/threonine-protein kinase GSO1"/>
    <property type="match status" value="1"/>
</dbReference>
<evidence type="ECO:0000256" key="7">
    <source>
        <dbReference type="ARBA" id="ARBA00022729"/>
    </source>
</evidence>
<dbReference type="SMART" id="SM00369">
    <property type="entry name" value="LRR_TYP"/>
    <property type="match status" value="5"/>
</dbReference>
<dbReference type="PROSITE" id="PS51450">
    <property type="entry name" value="LRR"/>
    <property type="match status" value="2"/>
</dbReference>
<proteinExistence type="inferred from homology"/>
<dbReference type="SUPFAM" id="SSF52047">
    <property type="entry name" value="RNI-like"/>
    <property type="match status" value="1"/>
</dbReference>
<keyword evidence="11" id="KW-0325">Glycoprotein</keyword>
<evidence type="ECO:0000256" key="3">
    <source>
        <dbReference type="ARBA" id="ARBA00022475"/>
    </source>
</evidence>
<comment type="subcellular location">
    <subcellularLocation>
        <location evidence="1">Cell membrane</location>
        <topology evidence="1">Single-pass type I membrane protein</topology>
    </subcellularLocation>
</comment>
<organism evidence="14">
    <name type="scientific">Aegilops tauschii</name>
    <name type="common">Tausch's goatgrass</name>
    <name type="synonym">Aegilops squarrosa</name>
    <dbReference type="NCBI Taxonomy" id="37682"/>
    <lineage>
        <taxon>Eukaryota</taxon>
        <taxon>Viridiplantae</taxon>
        <taxon>Streptophyta</taxon>
        <taxon>Embryophyta</taxon>
        <taxon>Tracheophyta</taxon>
        <taxon>Spermatophyta</taxon>
        <taxon>Magnoliopsida</taxon>
        <taxon>Liliopsida</taxon>
        <taxon>Poales</taxon>
        <taxon>Poaceae</taxon>
        <taxon>BOP clade</taxon>
        <taxon>Pooideae</taxon>
        <taxon>Triticodae</taxon>
        <taxon>Triticeae</taxon>
        <taxon>Triticinae</taxon>
        <taxon>Aegilops</taxon>
    </lineage>
</organism>
<dbReference type="PANTHER" id="PTHR48063">
    <property type="entry name" value="LRR RECEPTOR-LIKE KINASE"/>
    <property type="match status" value="1"/>
</dbReference>
<dbReference type="FunFam" id="3.80.10.10:FF:000649">
    <property type="entry name" value="Leucine Rich Repeat family protein"/>
    <property type="match status" value="1"/>
</dbReference>
<dbReference type="EnsemblPlants" id="EMT10071">
    <property type="protein sequence ID" value="EMT10071"/>
    <property type="gene ID" value="F775_03996"/>
</dbReference>
<dbReference type="FunFam" id="3.80.10.10:FF:000041">
    <property type="entry name" value="LRR receptor-like serine/threonine-protein kinase ERECTA"/>
    <property type="match status" value="1"/>
</dbReference>
<evidence type="ECO:0000313" key="14">
    <source>
        <dbReference type="EnsemblPlants" id="EMT10071"/>
    </source>
</evidence>
<sequence>MESRLSLTDKPPVPEIMRGNDEGGGSGGGDDVEETPLDGGEEPQDDSGVVGAPRRVSHAARGDVADVVLGVMTGQHQMDVVAPTGEVCPVESELEVEDADEAGRERWRRGGGGSQRPRANQQLPRLNLTKLERLDLSYNHFDHPSESCWFWNLTSLKYLNLGETFLYGHFPKTLGQMTSLQVFDFSYNKYLDGGPGGIIAPGLMRNLCNLEVLNLEKGLSYGNMTELYESLPHCSSSPLRELYLDGNNITGTLPAGIAKFTSLASLVLSDNRMTGHVPTEIGRLNGLISLDLRNNNLTGVITEEHFYGFTSLQYIDLSNNPLKIILDPGLLPPLKLEQASFASCQIGPNFPSWLRLLPRADYIDMSNTGITGQLPYWFSTTLSQAIFLNFSHNQISGSLPKNMESMSVNYLYLDRNQITGEIPPLPENLNCFSISNNSLSGHITRSICKTQKLECLDLSINQLEGEFPQCIKMENIRSLILSNNMFSGKFPSFLQSTNIKFLDLSRNKFSGRLPEWIGDLVALEYIGLSYNMFSGSIPSSIINLGGMYNFDVAGNRLSGVIPRNLSNLTGMAGQVRYWNVDSNWMQPQFILPVFTKRQELHYKQTFANFSSIDLSLNYLTGVIPEEITSVNGLVNLNISWNYLTGEIPRSIGSMKSLESLDLSRNKLCGEIPPSLSNLTYLEYLDLSYNNLSGRIPPGSQLDTLYDYYPYMYSGNVGLCGRPLQRNCPGSNNNATKLVDGDTKRSAHVSDSMLFYLGLGSGFLAGLWVVFCTMLFKKTWRIAYFQLFDKVYDKLYVFVVVTWARLAQKALNLTGKLG</sequence>
<dbReference type="SUPFAM" id="SSF52058">
    <property type="entry name" value="L domain-like"/>
    <property type="match status" value="1"/>
</dbReference>
<feature type="region of interest" description="Disordered" evidence="12">
    <location>
        <begin position="94"/>
        <end position="119"/>
    </location>
</feature>
<keyword evidence="4" id="KW-0433">Leucine-rich repeat</keyword>
<dbReference type="Gene3D" id="3.80.10.10">
    <property type="entry name" value="Ribonuclease Inhibitor"/>
    <property type="match status" value="3"/>
</dbReference>
<dbReference type="GO" id="GO:0009742">
    <property type="term" value="P:brassinosteroid mediated signaling pathway"/>
    <property type="evidence" value="ECO:0007669"/>
    <property type="project" value="UniProtKB-KW"/>
</dbReference>
<feature type="compositionally biased region" description="Acidic residues" evidence="12">
    <location>
        <begin position="30"/>
        <end position="45"/>
    </location>
</feature>
<evidence type="ECO:0000256" key="11">
    <source>
        <dbReference type="ARBA" id="ARBA00023180"/>
    </source>
</evidence>
<dbReference type="AlphaFoldDB" id="M8B7T4"/>
<evidence type="ECO:0000256" key="13">
    <source>
        <dbReference type="SAM" id="Phobius"/>
    </source>
</evidence>
<keyword evidence="8" id="KW-0677">Repeat</keyword>
<keyword evidence="6 13" id="KW-0812">Transmembrane</keyword>
<evidence type="ECO:0000256" key="8">
    <source>
        <dbReference type="ARBA" id="ARBA00022737"/>
    </source>
</evidence>
<evidence type="ECO:0000256" key="6">
    <source>
        <dbReference type="ARBA" id="ARBA00022692"/>
    </source>
</evidence>
<evidence type="ECO:0000256" key="5">
    <source>
        <dbReference type="ARBA" id="ARBA00022626"/>
    </source>
</evidence>
<keyword evidence="5" id="KW-1070">Brassinosteroid signaling pathway</keyword>
<comment type="similarity">
    <text evidence="2">Belongs to the RLP family.</text>
</comment>
<name>M8B7T4_AEGTA</name>
<dbReference type="InterPro" id="IPR032675">
    <property type="entry name" value="LRR_dom_sf"/>
</dbReference>
<evidence type="ECO:0000256" key="4">
    <source>
        <dbReference type="ARBA" id="ARBA00022614"/>
    </source>
</evidence>
<reference evidence="14" key="1">
    <citation type="submission" date="2015-06" db="UniProtKB">
        <authorList>
            <consortium name="EnsemblPlants"/>
        </authorList>
    </citation>
    <scope>IDENTIFICATION</scope>
</reference>
<dbReference type="Pfam" id="PF00560">
    <property type="entry name" value="LRR_1"/>
    <property type="match status" value="6"/>
</dbReference>
<dbReference type="InterPro" id="IPR046956">
    <property type="entry name" value="RLP23-like"/>
</dbReference>
<protein>
    <submittedName>
        <fullName evidence="14">LRR receptor-like serine/threonine-protein kinase FLS2</fullName>
    </submittedName>
</protein>
<evidence type="ECO:0000256" key="10">
    <source>
        <dbReference type="ARBA" id="ARBA00023136"/>
    </source>
</evidence>
<keyword evidence="9 13" id="KW-1133">Transmembrane helix</keyword>
<dbReference type="InterPro" id="IPR001611">
    <property type="entry name" value="Leu-rich_rpt"/>
</dbReference>
<dbReference type="GO" id="GO:0005886">
    <property type="term" value="C:plasma membrane"/>
    <property type="evidence" value="ECO:0007669"/>
    <property type="project" value="UniProtKB-SubCell"/>
</dbReference>
<evidence type="ECO:0000256" key="1">
    <source>
        <dbReference type="ARBA" id="ARBA00004251"/>
    </source>
</evidence>
<evidence type="ECO:0000256" key="2">
    <source>
        <dbReference type="ARBA" id="ARBA00009592"/>
    </source>
</evidence>
<keyword evidence="10 13" id="KW-0472">Membrane</keyword>
<dbReference type="PANTHER" id="PTHR48063:SF55">
    <property type="entry name" value="LEUCINE-RICH REPEAT-CONTAINING N-TERMINAL PLANT-TYPE DOMAIN-CONTAINING PROTEIN"/>
    <property type="match status" value="1"/>
</dbReference>
<accession>M8B7T4</accession>
<feature type="transmembrane region" description="Helical" evidence="13">
    <location>
        <begin position="752"/>
        <end position="775"/>
    </location>
</feature>
<keyword evidence="3" id="KW-1003">Cell membrane</keyword>
<dbReference type="InterPro" id="IPR003591">
    <property type="entry name" value="Leu-rich_rpt_typical-subtyp"/>
</dbReference>
<evidence type="ECO:0000256" key="12">
    <source>
        <dbReference type="SAM" id="MobiDB-lite"/>
    </source>
</evidence>
<dbReference type="PRINTS" id="PR00019">
    <property type="entry name" value="LEURICHRPT"/>
</dbReference>
<keyword evidence="7" id="KW-0732">Signal</keyword>
<evidence type="ECO:0000256" key="9">
    <source>
        <dbReference type="ARBA" id="ARBA00022989"/>
    </source>
</evidence>
<dbReference type="FunFam" id="3.80.10.10:FF:000111">
    <property type="entry name" value="LRR receptor-like serine/threonine-protein kinase ERECTA"/>
    <property type="match status" value="1"/>
</dbReference>